<keyword evidence="3" id="KW-1185">Reference proteome</keyword>
<comment type="caution">
    <text evidence="2">The sequence shown here is derived from an EMBL/GenBank/DDBJ whole genome shotgun (WGS) entry which is preliminary data.</text>
</comment>
<gene>
    <name evidence="2" type="ORF">FHS18_005547</name>
</gene>
<sequence length="83" mass="9211">MNKHVLHIVTSAVCILIPVIGLLYGLWDSHQPKTGPVGDGQPNYPTVPQLIPIFSCFIIGVLNLPLAIMRYRQNKKSSKDKES</sequence>
<evidence type="ECO:0000256" key="1">
    <source>
        <dbReference type="SAM" id="Phobius"/>
    </source>
</evidence>
<dbReference type="EMBL" id="JACHXK010000019">
    <property type="protein sequence ID" value="MBB3113435.1"/>
    <property type="molecule type" value="Genomic_DNA"/>
</dbReference>
<proteinExistence type="predicted"/>
<feature type="transmembrane region" description="Helical" evidence="1">
    <location>
        <begin position="5"/>
        <end position="27"/>
    </location>
</feature>
<dbReference type="Proteomes" id="UP000570361">
    <property type="component" value="Unassembled WGS sequence"/>
</dbReference>
<feature type="transmembrane region" description="Helical" evidence="1">
    <location>
        <begin position="47"/>
        <end position="69"/>
    </location>
</feature>
<reference evidence="2 3" key="1">
    <citation type="submission" date="2020-08" db="EMBL/GenBank/DDBJ databases">
        <title>Genomic Encyclopedia of Type Strains, Phase III (KMG-III): the genomes of soil and plant-associated and newly described type strains.</title>
        <authorList>
            <person name="Whitman W."/>
        </authorList>
    </citation>
    <scope>NUCLEOTIDE SEQUENCE [LARGE SCALE GENOMIC DNA]</scope>
    <source>
        <strain evidence="2 3">CECT 5862</strain>
    </source>
</reference>
<accession>A0A7W5B2W0</accession>
<evidence type="ECO:0000313" key="3">
    <source>
        <dbReference type="Proteomes" id="UP000570361"/>
    </source>
</evidence>
<keyword evidence="1" id="KW-0812">Transmembrane</keyword>
<keyword evidence="1" id="KW-0472">Membrane</keyword>
<dbReference type="AlphaFoldDB" id="A0A7W5B2W0"/>
<evidence type="ECO:0000313" key="2">
    <source>
        <dbReference type="EMBL" id="MBB3113435.1"/>
    </source>
</evidence>
<protein>
    <submittedName>
        <fullName evidence="2">Uncharacterized protein</fullName>
    </submittedName>
</protein>
<organism evidence="2 3">
    <name type="scientific">Paenibacillus phyllosphaerae</name>
    <dbReference type="NCBI Taxonomy" id="274593"/>
    <lineage>
        <taxon>Bacteria</taxon>
        <taxon>Bacillati</taxon>
        <taxon>Bacillota</taxon>
        <taxon>Bacilli</taxon>
        <taxon>Bacillales</taxon>
        <taxon>Paenibacillaceae</taxon>
        <taxon>Paenibacillus</taxon>
    </lineage>
</organism>
<keyword evidence="1" id="KW-1133">Transmembrane helix</keyword>
<name>A0A7W5B2W0_9BACL</name>